<dbReference type="SUPFAM" id="SSF53697">
    <property type="entry name" value="SIS domain"/>
    <property type="match status" value="1"/>
</dbReference>
<dbReference type="PANTHER" id="PTHR30514:SF1">
    <property type="entry name" value="HTH-TYPE TRANSCRIPTIONAL REGULATOR HEXR-RELATED"/>
    <property type="match status" value="1"/>
</dbReference>
<organism evidence="3 4">
    <name type="scientific">Klebsiella michiganensis</name>
    <dbReference type="NCBI Taxonomy" id="1134687"/>
    <lineage>
        <taxon>Bacteria</taxon>
        <taxon>Pseudomonadati</taxon>
        <taxon>Pseudomonadota</taxon>
        <taxon>Gammaproteobacteria</taxon>
        <taxon>Enterobacterales</taxon>
        <taxon>Enterobacteriaceae</taxon>
        <taxon>Klebsiella/Raoultella group</taxon>
        <taxon>Klebsiella</taxon>
    </lineage>
</organism>
<keyword evidence="1" id="KW-0472">Membrane</keyword>
<dbReference type="InterPro" id="IPR009057">
    <property type="entry name" value="Homeodomain-like_sf"/>
</dbReference>
<dbReference type="GO" id="GO:0003677">
    <property type="term" value="F:DNA binding"/>
    <property type="evidence" value="ECO:0007669"/>
    <property type="project" value="InterPro"/>
</dbReference>
<feature type="domain" description="HTH rpiR-type" evidence="2">
    <location>
        <begin position="27"/>
        <end position="103"/>
    </location>
</feature>
<accession>A0A7H4PQM1</accession>
<dbReference type="Pfam" id="PF01418">
    <property type="entry name" value="HTH_6"/>
    <property type="match status" value="1"/>
</dbReference>
<dbReference type="PANTHER" id="PTHR30514">
    <property type="entry name" value="GLUCOKINASE"/>
    <property type="match status" value="1"/>
</dbReference>
<dbReference type="GO" id="GO:0003700">
    <property type="term" value="F:DNA-binding transcription factor activity"/>
    <property type="evidence" value="ECO:0007669"/>
    <property type="project" value="InterPro"/>
</dbReference>
<protein>
    <submittedName>
        <fullName evidence="3">RpiR family transcriptional regulator</fullName>
    </submittedName>
</protein>
<dbReference type="InterPro" id="IPR000281">
    <property type="entry name" value="HTH_RpiR"/>
</dbReference>
<dbReference type="Proteomes" id="UP000254863">
    <property type="component" value="Unassembled WGS sequence"/>
</dbReference>
<name>A0A7H4PQM1_9ENTR</name>
<dbReference type="EMBL" id="UGMS01000006">
    <property type="protein sequence ID" value="STW80694.1"/>
    <property type="molecule type" value="Genomic_DNA"/>
</dbReference>
<evidence type="ECO:0000313" key="4">
    <source>
        <dbReference type="Proteomes" id="UP000254863"/>
    </source>
</evidence>
<proteinExistence type="predicted"/>
<dbReference type="GO" id="GO:0097367">
    <property type="term" value="F:carbohydrate derivative binding"/>
    <property type="evidence" value="ECO:0007669"/>
    <property type="project" value="InterPro"/>
</dbReference>
<dbReference type="InterPro" id="IPR036388">
    <property type="entry name" value="WH-like_DNA-bd_sf"/>
</dbReference>
<dbReference type="AlphaFoldDB" id="A0A7H4PQM1"/>
<reference evidence="3 4" key="1">
    <citation type="submission" date="2018-06" db="EMBL/GenBank/DDBJ databases">
        <authorList>
            <consortium name="Pathogen Informatics"/>
            <person name="Doyle S."/>
        </authorList>
    </citation>
    <scope>NUCLEOTIDE SEQUENCE [LARGE SCALE GENOMIC DNA]</scope>
    <source>
        <strain evidence="3 4">NCTC11685</strain>
    </source>
</reference>
<evidence type="ECO:0000313" key="3">
    <source>
        <dbReference type="EMBL" id="STW80694.1"/>
    </source>
</evidence>
<evidence type="ECO:0000259" key="2">
    <source>
        <dbReference type="PROSITE" id="PS51071"/>
    </source>
</evidence>
<comment type="caution">
    <text evidence="3">The sequence shown here is derived from an EMBL/GenBank/DDBJ whole genome shotgun (WGS) entry which is preliminary data.</text>
</comment>
<keyword evidence="1" id="KW-0812">Transmembrane</keyword>
<dbReference type="Gene3D" id="3.40.50.10490">
    <property type="entry name" value="Glucose-6-phosphate isomerase like protein, domain 1"/>
    <property type="match status" value="1"/>
</dbReference>
<dbReference type="Gene3D" id="1.10.10.10">
    <property type="entry name" value="Winged helix-like DNA-binding domain superfamily/Winged helix DNA-binding domain"/>
    <property type="match status" value="1"/>
</dbReference>
<dbReference type="GO" id="GO:1901135">
    <property type="term" value="P:carbohydrate derivative metabolic process"/>
    <property type="evidence" value="ECO:0007669"/>
    <property type="project" value="InterPro"/>
</dbReference>
<keyword evidence="1" id="KW-1133">Transmembrane helix</keyword>
<gene>
    <name evidence="3" type="primary">rpiR_6</name>
    <name evidence="3" type="ORF">NCTC11685_08061</name>
</gene>
<evidence type="ECO:0000256" key="1">
    <source>
        <dbReference type="SAM" id="Phobius"/>
    </source>
</evidence>
<dbReference type="SUPFAM" id="SSF46689">
    <property type="entry name" value="Homeodomain-like"/>
    <property type="match status" value="1"/>
</dbReference>
<sequence>MIAWYKKPHYLKNIFNQAVAEKEAESMDIVGQLQEGMTRFSAQESRVAAFILQNLSFTASASIDELAVRAGVSAATITRFARSVGCEDIRDLRKQLAQACERRTSWLNEESAALPAAWRDKLSLISTHLEQQLVSTPESTLQKLRTRLQNARAVHCFALGAQDIALATLLQHQLLSIGIVMNLCQDSALMRMIASTLSDDHLLLVLATGEADAILQGATLLARVQEATIFALTPANHALSNMASALLPLPENAQAARYALLLLVDLLNDALLAWTLFLLGLNFLRSGPIFAYFISG</sequence>
<feature type="transmembrane region" description="Helical" evidence="1">
    <location>
        <begin position="258"/>
        <end position="284"/>
    </location>
</feature>
<dbReference type="InterPro" id="IPR046348">
    <property type="entry name" value="SIS_dom_sf"/>
</dbReference>
<dbReference type="PROSITE" id="PS51071">
    <property type="entry name" value="HTH_RPIR"/>
    <property type="match status" value="1"/>
</dbReference>
<dbReference type="InterPro" id="IPR047640">
    <property type="entry name" value="RpiR-like"/>
</dbReference>